<feature type="region of interest" description="Disordered" evidence="3">
    <location>
        <begin position="319"/>
        <end position="415"/>
    </location>
</feature>
<comment type="caution">
    <text evidence="5">The sequence shown here is derived from an EMBL/GenBank/DDBJ whole genome shotgun (WGS) entry which is preliminary data.</text>
</comment>
<evidence type="ECO:0000313" key="5">
    <source>
        <dbReference type="EMBL" id="KAK2953732.1"/>
    </source>
</evidence>
<gene>
    <name evidence="5" type="ORF">BLNAU_11289</name>
</gene>
<feature type="compositionally biased region" description="Basic and acidic residues" evidence="3">
    <location>
        <begin position="382"/>
        <end position="415"/>
    </location>
</feature>
<sequence length="1463" mass="164239">MSDDIKPDVIRIATPEQPFPVPPPASSLISFPSLPDTEAKPIPILPSTSQPTASPQKKEGEPNHQKMSTASPTNQNSFNLFISPITYPQFSPNNHSQHLQSPQPTQPTAESSNSQSFSQNSSDARQIGSDPWQKSFEHSQKPLTSPPSTSLTELTAPQTPQTHTRLPGHLPPSPFLSTGEHVPLSLSQIDPFLISGTPVPLNQDTLISSHSTLFSVGTSLSDRSRVQEHWPSTSPGTIVHRPAKEYKPKREGKKHRKSKARAKKEEDSDDLRGSTKLGFGGNHVDSITPRRSPFLHGMPGLPSLLEGSALLPFVSNTGEEMSFDPKRLPALPTKIKRADPTPTSPPPDCNSDDPFMDFKQDDSDDNLMDQSPDKKKRRTTTSKRELLQLQRDGEKKREEEIERRRMKKEKEREREALMGIGSFEGATIEDLMKMERAEWDNIIHWRELEKQYHISQIGKERSDPEPSESDQKQSEKLGFIEQERRRRSRAGDVKLGTYQFRRGKGNQKGVQVGNKLLRVRFVSTHLYDKLKTEARDAYVKTGHIPDRLCINPVNRSKIGKTLKFVPQTVQPPRLPLNPDSIFLNTAFFDIPATPPVPVETKSAVPTLATSETYKLIHQANLRKEDQRKTYIGPVVMHPAWSSENIHIGSDKMTIKGRVNDYVTALASHGAEDGVWFFEATILSEVQGTASSPLATPLTMSKEVDTMQSVSAYNDYQAKAKEIEAQTGFTRPPATPHVRIGWATHNVNLDSGLGFDRFGYGLDDVTGIVFHSGSPTLRSTIPGLDTSSLVSHAIQHPFFDPFYSPRPLFPGDVIGCLIHLPAASPEVSLREDELRSLHTTAARSSLYFCQETKEPTVPLPGSSISFFVNGVFLGIAAVDLEKGFYRPAVSIFGKGEVMMNFGPHFKHPPPHSFSLPRQICGNDEELRKRVEYTLEMERRAKWKVFQDLNRRETENPTIDPMARLAKRRLKEHKAKEEGEDTDFLSMFEESAEPEKPVSVIQKHLFILGKQFESVKLDTSEEDKEVDVEVLSPALRPFFEAPETFTTRDDLSLISPCTTQAPFIVSLFPPSPLPEEKSDDAFRRKVIRLIGKGESFLRPVLTLKKRSLVRQYFLTHILPKPQYPSPRVHNALIPALSSLESTGLLPINILHFAPVLHFDSRLGFIDKDVKKTKLGTSQPWKDDPMKRVDFLPLADIVEARKGLYCTATFTQPSTTPIPPSLPLSLPGAIEIDEDELKRRLNMENEYCDCPMCHKARESIQRGEILVQKQHHTLYPPGHSMHSRREDPSNPRAEDAPKFTNPFAPFPRQNNCLFDEETLLALSLIYQPPHRLVTLSWTAAKEMRFHKQPDLANNPTPVSSLVLNPEEQERNLLPTYTPTHGQSLPQADNVLSTMQLSSSPLPLLQVLNVAEEDGRENGAPRRPMKKSHKKFHRSKHAELTKLKAMKKVPKPMKPTPSPLPVESIVQ</sequence>
<dbReference type="Gene3D" id="2.60.120.920">
    <property type="match status" value="1"/>
</dbReference>
<feature type="region of interest" description="Disordered" evidence="3">
    <location>
        <begin position="457"/>
        <end position="488"/>
    </location>
</feature>
<dbReference type="PANTHER" id="PTHR10598:SF0">
    <property type="entry name" value="SET1_ASH2 HISTONE METHYLTRANSFERASE COMPLEX SUBUNIT ASH2"/>
    <property type="match status" value="1"/>
</dbReference>
<dbReference type="SMART" id="SM00449">
    <property type="entry name" value="SPRY"/>
    <property type="match status" value="1"/>
</dbReference>
<dbReference type="InterPro" id="IPR013320">
    <property type="entry name" value="ConA-like_dom_sf"/>
</dbReference>
<accession>A0ABQ9XQP3</accession>
<feature type="region of interest" description="Disordered" evidence="3">
    <location>
        <begin position="1409"/>
        <end position="1463"/>
    </location>
</feature>
<reference evidence="5 6" key="1">
    <citation type="journal article" date="2022" name="bioRxiv">
        <title>Genomics of Preaxostyla Flagellates Illuminates Evolutionary Transitions and the Path Towards Mitochondrial Loss.</title>
        <authorList>
            <person name="Novak L.V.F."/>
            <person name="Treitli S.C."/>
            <person name="Pyrih J."/>
            <person name="Halakuc P."/>
            <person name="Pipaliya S.V."/>
            <person name="Vacek V."/>
            <person name="Brzon O."/>
            <person name="Soukal P."/>
            <person name="Eme L."/>
            <person name="Dacks J.B."/>
            <person name="Karnkowska A."/>
            <person name="Elias M."/>
            <person name="Hampl V."/>
        </authorList>
    </citation>
    <scope>NUCLEOTIDE SEQUENCE [LARGE SCALE GENOMIC DNA]</scope>
    <source>
        <strain evidence="5">NAU3</strain>
        <tissue evidence="5">Gut</tissue>
    </source>
</reference>
<feature type="compositionally biased region" description="Low complexity" evidence="3">
    <location>
        <begin position="111"/>
        <end position="122"/>
    </location>
</feature>
<feature type="compositionally biased region" description="Basic residues" evidence="3">
    <location>
        <begin position="1419"/>
        <end position="1432"/>
    </location>
</feature>
<dbReference type="PANTHER" id="PTHR10598">
    <property type="entry name" value="SET1/ASH2 HISTONE METHYLTRANSFERASE COMPLEX SUBUNIT ASH2"/>
    <property type="match status" value="1"/>
</dbReference>
<evidence type="ECO:0000256" key="3">
    <source>
        <dbReference type="SAM" id="MobiDB-lite"/>
    </source>
</evidence>
<feature type="compositionally biased region" description="Polar residues" evidence="3">
    <location>
        <begin position="65"/>
        <end position="110"/>
    </location>
</feature>
<feature type="region of interest" description="Disordered" evidence="3">
    <location>
        <begin position="1271"/>
        <end position="1292"/>
    </location>
</feature>
<feature type="compositionally biased region" description="Basic and acidic residues" evidence="3">
    <location>
        <begin position="457"/>
        <end position="475"/>
    </location>
</feature>
<dbReference type="InterPro" id="IPR037353">
    <property type="entry name" value="ASH2"/>
</dbReference>
<dbReference type="InterPro" id="IPR043136">
    <property type="entry name" value="B30.2/SPRY_sf"/>
</dbReference>
<dbReference type="CDD" id="cd12872">
    <property type="entry name" value="SPRY_Ash2"/>
    <property type="match status" value="1"/>
</dbReference>
<evidence type="ECO:0000259" key="4">
    <source>
        <dbReference type="SMART" id="SM00449"/>
    </source>
</evidence>
<organism evidence="5 6">
    <name type="scientific">Blattamonas nauphoetae</name>
    <dbReference type="NCBI Taxonomy" id="2049346"/>
    <lineage>
        <taxon>Eukaryota</taxon>
        <taxon>Metamonada</taxon>
        <taxon>Preaxostyla</taxon>
        <taxon>Oxymonadida</taxon>
        <taxon>Blattamonas</taxon>
    </lineage>
</organism>
<keyword evidence="2" id="KW-0539">Nucleus</keyword>
<feature type="compositionally biased region" description="Basic and acidic residues" evidence="3">
    <location>
        <begin position="1280"/>
        <end position="1292"/>
    </location>
</feature>
<feature type="compositionally biased region" description="Basic and acidic residues" evidence="3">
    <location>
        <begin position="263"/>
        <end position="273"/>
    </location>
</feature>
<proteinExistence type="predicted"/>
<dbReference type="Proteomes" id="UP001281761">
    <property type="component" value="Unassembled WGS sequence"/>
</dbReference>
<evidence type="ECO:0000313" key="6">
    <source>
        <dbReference type="Proteomes" id="UP001281761"/>
    </source>
</evidence>
<dbReference type="EMBL" id="JARBJD010000087">
    <property type="protein sequence ID" value="KAK2953732.1"/>
    <property type="molecule type" value="Genomic_DNA"/>
</dbReference>
<feature type="region of interest" description="Disordered" evidence="3">
    <location>
        <begin position="1"/>
        <end position="181"/>
    </location>
</feature>
<name>A0ABQ9XQP3_9EUKA</name>
<feature type="compositionally biased region" description="Low complexity" evidence="3">
    <location>
        <begin position="142"/>
        <end position="155"/>
    </location>
</feature>
<keyword evidence="6" id="KW-1185">Reference proteome</keyword>
<dbReference type="InterPro" id="IPR003877">
    <property type="entry name" value="SPRY_dom"/>
</dbReference>
<feature type="compositionally biased region" description="Polar residues" evidence="3">
    <location>
        <begin position="46"/>
        <end position="55"/>
    </location>
</feature>
<feature type="region of interest" description="Disordered" evidence="3">
    <location>
        <begin position="222"/>
        <end position="299"/>
    </location>
</feature>
<evidence type="ECO:0000256" key="2">
    <source>
        <dbReference type="ARBA" id="ARBA00023242"/>
    </source>
</evidence>
<feature type="domain" description="SPRY" evidence="4">
    <location>
        <begin position="672"/>
        <end position="904"/>
    </location>
</feature>
<dbReference type="SUPFAM" id="SSF49899">
    <property type="entry name" value="Concanavalin A-like lectins/glucanases"/>
    <property type="match status" value="1"/>
</dbReference>
<comment type="subcellular location">
    <subcellularLocation>
        <location evidence="1">Nucleus</location>
    </subcellularLocation>
</comment>
<protein>
    <recommendedName>
        <fullName evidence="4">SPRY domain-containing protein</fullName>
    </recommendedName>
</protein>
<evidence type="ECO:0000256" key="1">
    <source>
        <dbReference type="ARBA" id="ARBA00004123"/>
    </source>
</evidence>
<feature type="compositionally biased region" description="Basic residues" evidence="3">
    <location>
        <begin position="250"/>
        <end position="262"/>
    </location>
</feature>